<name>A0ABS3N584_9BACI</name>
<dbReference type="Pfam" id="PF08240">
    <property type="entry name" value="ADH_N"/>
    <property type="match status" value="1"/>
</dbReference>
<evidence type="ECO:0000259" key="7">
    <source>
        <dbReference type="SMART" id="SM00829"/>
    </source>
</evidence>
<comment type="similarity">
    <text evidence="2 6">Belongs to the zinc-containing alcohol dehydrogenase family.</text>
</comment>
<organism evidence="8 9">
    <name type="scientific">Metabacillus bambusae</name>
    <dbReference type="NCBI Taxonomy" id="2795218"/>
    <lineage>
        <taxon>Bacteria</taxon>
        <taxon>Bacillati</taxon>
        <taxon>Bacillota</taxon>
        <taxon>Bacilli</taxon>
        <taxon>Bacillales</taxon>
        <taxon>Bacillaceae</taxon>
        <taxon>Metabacillus</taxon>
    </lineage>
</organism>
<dbReference type="SUPFAM" id="SSF51735">
    <property type="entry name" value="NAD(P)-binding Rossmann-fold domains"/>
    <property type="match status" value="1"/>
</dbReference>
<keyword evidence="3 6" id="KW-0479">Metal-binding</keyword>
<gene>
    <name evidence="8" type="ORF">I7822_17540</name>
</gene>
<dbReference type="PANTHER" id="PTHR43161:SF9">
    <property type="entry name" value="SORBITOL DEHYDROGENASE"/>
    <property type="match status" value="1"/>
</dbReference>
<dbReference type="Pfam" id="PF00107">
    <property type="entry name" value="ADH_zinc_N"/>
    <property type="match status" value="1"/>
</dbReference>
<keyword evidence="9" id="KW-1185">Reference proteome</keyword>
<evidence type="ECO:0000256" key="1">
    <source>
        <dbReference type="ARBA" id="ARBA00001947"/>
    </source>
</evidence>
<keyword evidence="4 6" id="KW-0862">Zinc</keyword>
<protein>
    <submittedName>
        <fullName evidence="8">Alcohol dehydrogenase catalytic domain-containing protein</fullName>
    </submittedName>
</protein>
<dbReference type="EMBL" id="JAGDEL010000014">
    <property type="protein sequence ID" value="MBO1513457.1"/>
    <property type="molecule type" value="Genomic_DNA"/>
</dbReference>
<evidence type="ECO:0000256" key="3">
    <source>
        <dbReference type="ARBA" id="ARBA00022723"/>
    </source>
</evidence>
<dbReference type="Gene3D" id="3.40.50.720">
    <property type="entry name" value="NAD(P)-binding Rossmann-like Domain"/>
    <property type="match status" value="1"/>
</dbReference>
<dbReference type="Gene3D" id="3.90.180.10">
    <property type="entry name" value="Medium-chain alcohol dehydrogenases, catalytic domain"/>
    <property type="match status" value="1"/>
</dbReference>
<dbReference type="InterPro" id="IPR002328">
    <property type="entry name" value="ADH_Zn_CS"/>
</dbReference>
<evidence type="ECO:0000256" key="2">
    <source>
        <dbReference type="ARBA" id="ARBA00008072"/>
    </source>
</evidence>
<evidence type="ECO:0000313" key="9">
    <source>
        <dbReference type="Proteomes" id="UP000663981"/>
    </source>
</evidence>
<dbReference type="PROSITE" id="PS00059">
    <property type="entry name" value="ADH_ZINC"/>
    <property type="match status" value="1"/>
</dbReference>
<sequence length="341" mass="37142">MKAALFDRIKHFTIIGKELPEIKGNEVLIQVSKAGICGSDVHAFLGKHPFRNPPSILGHEIIGNIVEIGDKVTTVKDGDTVTIEPQIGCGHCQPCIKGDYNLCEEKVVLGTTRWDGGFAEYVVAPEQTVYKIPDTLTTELAVLTEPLAVGVHAVNIADVKKGDKVAILGSGPIGLVTSVAAHYKGAETICLTDAIDNNLEIGKKLCATDVVNVRVQSLHKYTSANIGQFDHVFLTAGYGSILDDALSVIKRKGKVISIALFEEKVSIDLNKFMISEVQMFGSSMYVKEDFKTAIDIIASHKYKLESLITHRFNFDQINEAMEVALTKSGSPIKIVLDYIKN</sequence>
<accession>A0ABS3N584</accession>
<evidence type="ECO:0000313" key="8">
    <source>
        <dbReference type="EMBL" id="MBO1513457.1"/>
    </source>
</evidence>
<dbReference type="SMART" id="SM00829">
    <property type="entry name" value="PKS_ER"/>
    <property type="match status" value="1"/>
</dbReference>
<dbReference type="InterPro" id="IPR011032">
    <property type="entry name" value="GroES-like_sf"/>
</dbReference>
<keyword evidence="5" id="KW-0560">Oxidoreductase</keyword>
<dbReference type="InterPro" id="IPR013149">
    <property type="entry name" value="ADH-like_C"/>
</dbReference>
<evidence type="ECO:0000256" key="5">
    <source>
        <dbReference type="ARBA" id="ARBA00023002"/>
    </source>
</evidence>
<reference evidence="8 9" key="1">
    <citation type="submission" date="2021-03" db="EMBL/GenBank/DDBJ databases">
        <title>Whole genome sequence of Metabacillus bambusae BG109.</title>
        <authorList>
            <person name="Jeong J.W."/>
        </authorList>
    </citation>
    <scope>NUCLEOTIDE SEQUENCE [LARGE SCALE GENOMIC DNA]</scope>
    <source>
        <strain evidence="8 9">BG109</strain>
    </source>
</reference>
<dbReference type="InterPro" id="IPR013154">
    <property type="entry name" value="ADH-like_N"/>
</dbReference>
<evidence type="ECO:0000256" key="4">
    <source>
        <dbReference type="ARBA" id="ARBA00022833"/>
    </source>
</evidence>
<feature type="domain" description="Enoyl reductase (ER)" evidence="7">
    <location>
        <begin position="7"/>
        <end position="336"/>
    </location>
</feature>
<evidence type="ECO:0000256" key="6">
    <source>
        <dbReference type="RuleBase" id="RU361277"/>
    </source>
</evidence>
<dbReference type="InterPro" id="IPR020843">
    <property type="entry name" value="ER"/>
</dbReference>
<dbReference type="PANTHER" id="PTHR43161">
    <property type="entry name" value="SORBITOL DEHYDROGENASE"/>
    <property type="match status" value="1"/>
</dbReference>
<dbReference type="InterPro" id="IPR036291">
    <property type="entry name" value="NAD(P)-bd_dom_sf"/>
</dbReference>
<dbReference type="Proteomes" id="UP000663981">
    <property type="component" value="Unassembled WGS sequence"/>
</dbReference>
<comment type="cofactor">
    <cofactor evidence="1 6">
        <name>Zn(2+)</name>
        <dbReference type="ChEBI" id="CHEBI:29105"/>
    </cofactor>
</comment>
<comment type="caution">
    <text evidence="8">The sequence shown here is derived from an EMBL/GenBank/DDBJ whole genome shotgun (WGS) entry which is preliminary data.</text>
</comment>
<dbReference type="SUPFAM" id="SSF50129">
    <property type="entry name" value="GroES-like"/>
    <property type="match status" value="1"/>
</dbReference>
<proteinExistence type="inferred from homology"/>
<dbReference type="RefSeq" id="WP_207980408.1">
    <property type="nucleotide sequence ID" value="NZ_JAGDEL010000014.1"/>
</dbReference>